<evidence type="ECO:0000256" key="6">
    <source>
        <dbReference type="SAM" id="Phobius"/>
    </source>
</evidence>
<proteinExistence type="predicted"/>
<evidence type="ECO:0000256" key="3">
    <source>
        <dbReference type="ARBA" id="ARBA00022692"/>
    </source>
</evidence>
<evidence type="ECO:0000256" key="5">
    <source>
        <dbReference type="ARBA" id="ARBA00023136"/>
    </source>
</evidence>
<feature type="transmembrane region" description="Helical" evidence="6">
    <location>
        <begin position="109"/>
        <end position="132"/>
    </location>
</feature>
<evidence type="ECO:0000256" key="1">
    <source>
        <dbReference type="ARBA" id="ARBA00004651"/>
    </source>
</evidence>
<dbReference type="AlphaFoldDB" id="A0A0C1QMT9"/>
<dbReference type="GO" id="GO:0043190">
    <property type="term" value="C:ATP-binding cassette (ABC) transporter complex"/>
    <property type="evidence" value="ECO:0007669"/>
    <property type="project" value="TreeGrafter"/>
</dbReference>
<feature type="transmembrane region" description="Helical" evidence="6">
    <location>
        <begin position="281"/>
        <end position="300"/>
    </location>
</feature>
<dbReference type="EMBL" id="JSWE01000096">
    <property type="protein sequence ID" value="KIE05363.1"/>
    <property type="molecule type" value="Genomic_DNA"/>
</dbReference>
<comment type="subcellular location">
    <subcellularLocation>
        <location evidence="1">Cell membrane</location>
        <topology evidence="1">Multi-pass membrane protein</topology>
    </subcellularLocation>
</comment>
<dbReference type="Pfam" id="PF03739">
    <property type="entry name" value="LptF_LptG"/>
    <property type="match status" value="1"/>
</dbReference>
<protein>
    <recommendedName>
        <fullName evidence="9">Permease</fullName>
    </recommendedName>
</protein>
<feature type="transmembrane region" description="Helical" evidence="6">
    <location>
        <begin position="13"/>
        <end position="35"/>
    </location>
</feature>
<keyword evidence="8" id="KW-1185">Reference proteome</keyword>
<evidence type="ECO:0000313" key="7">
    <source>
        <dbReference type="EMBL" id="KIE05363.1"/>
    </source>
</evidence>
<dbReference type="PANTHER" id="PTHR33529:SF6">
    <property type="entry name" value="YJGP_YJGQ FAMILY PERMEASE"/>
    <property type="match status" value="1"/>
</dbReference>
<keyword evidence="2" id="KW-1003">Cell membrane</keyword>
<dbReference type="GO" id="GO:0015920">
    <property type="term" value="P:lipopolysaccharide transport"/>
    <property type="evidence" value="ECO:0007669"/>
    <property type="project" value="TreeGrafter"/>
</dbReference>
<keyword evidence="5 6" id="KW-0472">Membrane</keyword>
<evidence type="ECO:0000256" key="4">
    <source>
        <dbReference type="ARBA" id="ARBA00022989"/>
    </source>
</evidence>
<comment type="caution">
    <text evidence="7">The sequence shown here is derived from an EMBL/GenBank/DDBJ whole genome shotgun (WGS) entry which is preliminary data.</text>
</comment>
<keyword evidence="3 6" id="KW-0812">Transmembrane</keyword>
<gene>
    <name evidence="7" type="ORF">NF27_DT01370</name>
</gene>
<feature type="transmembrane region" description="Helical" evidence="6">
    <location>
        <begin position="55"/>
        <end position="88"/>
    </location>
</feature>
<evidence type="ECO:0000256" key="2">
    <source>
        <dbReference type="ARBA" id="ARBA00022475"/>
    </source>
</evidence>
<sequence length="364" mass="41965">MTNFFQMHIYHKYLYKAVFLQFIAVLATLTGIVWITQSMRIVDLIVNKGINFLDFLKITMLLVPYLVFIIIPVALFFSGISVAYKFLLDKEMIILKSIGLSDFQIAKPFLNLAILIVGLSYIISCYVLPLSYGKFKDLQVYFRNNYASILLEEGVFSSQVNKLTLYVDKKIDEKTYGGIVVYDNREVNNPKVVFAKEGKIFKTQNNSWFELYNGSHQEKNISGDGLSVLYFDKYSINFSLFEEDYIRTIEPNEKYITELFDISPDEESKRNKLISHGHFRLSWPLNSLALMMLATSMLITNSYQRKEGVYRNLVVGILGIGFIILSILFNNFTLHNLNFAVLMYLAPIVLMIFALIRFKGANNL</sequence>
<dbReference type="Proteomes" id="UP000031258">
    <property type="component" value="Unassembled WGS sequence"/>
</dbReference>
<keyword evidence="4 6" id="KW-1133">Transmembrane helix</keyword>
<evidence type="ECO:0000313" key="8">
    <source>
        <dbReference type="Proteomes" id="UP000031258"/>
    </source>
</evidence>
<reference evidence="7 8" key="1">
    <citation type="submission" date="2014-11" db="EMBL/GenBank/DDBJ databases">
        <title>A Rickettsiales Symbiont of Amoebae With Ancient Features.</title>
        <authorList>
            <person name="Schulz F."/>
            <person name="Martijn J."/>
            <person name="Wascher F."/>
            <person name="Kostanjsek R."/>
            <person name="Ettema T.J."/>
            <person name="Horn M."/>
        </authorList>
    </citation>
    <scope>NUCLEOTIDE SEQUENCE [LARGE SCALE GENOMIC DNA]</scope>
    <source>
        <strain evidence="7 8">UWC36</strain>
    </source>
</reference>
<evidence type="ECO:0008006" key="9">
    <source>
        <dbReference type="Google" id="ProtNLM"/>
    </source>
</evidence>
<dbReference type="InterPro" id="IPR005495">
    <property type="entry name" value="LptG/LptF_permease"/>
</dbReference>
<feature type="transmembrane region" description="Helical" evidence="6">
    <location>
        <begin position="312"/>
        <end position="333"/>
    </location>
</feature>
<dbReference type="STRING" id="86105.NF27_DT01370"/>
<feature type="transmembrane region" description="Helical" evidence="6">
    <location>
        <begin position="339"/>
        <end position="358"/>
    </location>
</feature>
<organism evidence="7 8">
    <name type="scientific">Candidatus Jidaibacter acanthamoebae</name>
    <dbReference type="NCBI Taxonomy" id="86105"/>
    <lineage>
        <taxon>Bacteria</taxon>
        <taxon>Pseudomonadati</taxon>
        <taxon>Pseudomonadota</taxon>
        <taxon>Alphaproteobacteria</taxon>
        <taxon>Rickettsiales</taxon>
        <taxon>Candidatus Midichloriaceae</taxon>
        <taxon>Candidatus Jidaibacter</taxon>
    </lineage>
</organism>
<dbReference type="PANTHER" id="PTHR33529">
    <property type="entry name" value="SLR0882 PROTEIN-RELATED"/>
    <property type="match status" value="1"/>
</dbReference>
<accession>A0A0C1QMT9</accession>
<name>A0A0C1QMT9_9RICK</name>